<feature type="transmembrane region" description="Helical" evidence="7">
    <location>
        <begin position="97"/>
        <end position="118"/>
    </location>
</feature>
<comment type="catalytic activity">
    <reaction evidence="7 8">
        <text>a quinone + NADH + 5 H(+)(in) = a quinol + NAD(+) + 4 H(+)(out)</text>
        <dbReference type="Rhea" id="RHEA:57888"/>
        <dbReference type="ChEBI" id="CHEBI:15378"/>
        <dbReference type="ChEBI" id="CHEBI:24646"/>
        <dbReference type="ChEBI" id="CHEBI:57540"/>
        <dbReference type="ChEBI" id="CHEBI:57945"/>
        <dbReference type="ChEBI" id="CHEBI:132124"/>
    </reaction>
</comment>
<name>A0A1D2YW07_9BACI</name>
<dbReference type="EC" id="7.1.1.-" evidence="7"/>
<dbReference type="PANTHER" id="PTHR11058:SF9">
    <property type="entry name" value="NADH-UBIQUINONE OXIDOREDUCTASE CHAIN 3"/>
    <property type="match status" value="1"/>
</dbReference>
<proteinExistence type="inferred from homology"/>
<keyword evidence="3 7" id="KW-0813">Transport</keyword>
<dbReference type="InterPro" id="IPR000440">
    <property type="entry name" value="NADH_UbQ/plastoQ_OxRdtase_su3"/>
</dbReference>
<evidence type="ECO:0000256" key="3">
    <source>
        <dbReference type="ARBA" id="ARBA00022448"/>
    </source>
</evidence>
<dbReference type="InterPro" id="IPR038430">
    <property type="entry name" value="NDAH_ubi_oxred_su3_sf"/>
</dbReference>
<evidence type="ECO:0000256" key="7">
    <source>
        <dbReference type="HAMAP-Rule" id="MF_01394"/>
    </source>
</evidence>
<dbReference type="GO" id="GO:0050136">
    <property type="term" value="F:NADH dehydrogenase (quinone) (non-electrogenic) activity"/>
    <property type="evidence" value="ECO:0007669"/>
    <property type="project" value="UniProtKB-UniRule"/>
</dbReference>
<evidence type="ECO:0000256" key="8">
    <source>
        <dbReference type="RuleBase" id="RU003639"/>
    </source>
</evidence>
<dbReference type="GO" id="GO:0048038">
    <property type="term" value="F:quinone binding"/>
    <property type="evidence" value="ECO:0007669"/>
    <property type="project" value="UniProtKB-KW"/>
</dbReference>
<reference evidence="9 10" key="1">
    <citation type="submission" date="2016-09" db="EMBL/GenBank/DDBJ databases">
        <title>Draft genome sequence for the type strain of Vulcanibacillus modesticaldus BR, a strictly anaerobic, moderately thermophilic, and nitrate-reducing bacterium from deep sea-hydrothermal vents of the Mid-Atlantic Ridge.</title>
        <authorList>
            <person name="Abin C.A."/>
            <person name="Hollibaugh J.T."/>
        </authorList>
    </citation>
    <scope>NUCLEOTIDE SEQUENCE [LARGE SCALE GENOMIC DNA]</scope>
    <source>
        <strain evidence="9 10">BR</strain>
    </source>
</reference>
<dbReference type="HAMAP" id="MF_01394">
    <property type="entry name" value="NDH1_NuoA"/>
    <property type="match status" value="1"/>
</dbReference>
<dbReference type="AlphaFoldDB" id="A0A1D2YW07"/>
<dbReference type="Pfam" id="PF00507">
    <property type="entry name" value="Oxidored_q4"/>
    <property type="match status" value="1"/>
</dbReference>
<evidence type="ECO:0000256" key="4">
    <source>
        <dbReference type="ARBA" id="ARBA00022692"/>
    </source>
</evidence>
<keyword evidence="10" id="KW-1185">Reference proteome</keyword>
<keyword evidence="6 7" id="KW-0472">Membrane</keyword>
<dbReference type="InterPro" id="IPR023043">
    <property type="entry name" value="NAD(P)H_OxRDtase_bac/plastid"/>
</dbReference>
<sequence length="125" mass="14415">MDYIYSNSYLSITIFILLGIMLPVAAIEMVSPLISPKKPSKEKSVTYESGILPTGDARVQFNVRYYLFALLFVVFDVETVFLYPWAAAFERLSQYSVFVLIEMTIFIFMLIIGLAYAWKKKVLSW</sequence>
<protein>
    <recommendedName>
        <fullName evidence="7">NADH-quinone oxidoreductase subunit A</fullName>
        <ecNumber evidence="7">7.1.1.-</ecNumber>
    </recommendedName>
    <alternativeName>
        <fullName evidence="7">NADH dehydrogenase I subunit A</fullName>
    </alternativeName>
    <alternativeName>
        <fullName evidence="7">NDH-1 subunit A</fullName>
    </alternativeName>
    <alternativeName>
        <fullName evidence="7">NUO1</fullName>
    </alternativeName>
</protein>
<evidence type="ECO:0000256" key="1">
    <source>
        <dbReference type="ARBA" id="ARBA00004141"/>
    </source>
</evidence>
<feature type="transmembrane region" description="Helical" evidence="7">
    <location>
        <begin position="12"/>
        <end position="34"/>
    </location>
</feature>
<keyword evidence="4 7" id="KW-0812">Transmembrane</keyword>
<evidence type="ECO:0000256" key="6">
    <source>
        <dbReference type="ARBA" id="ARBA00023136"/>
    </source>
</evidence>
<evidence type="ECO:0000313" key="9">
    <source>
        <dbReference type="EMBL" id="OEF99827.1"/>
    </source>
</evidence>
<dbReference type="PANTHER" id="PTHR11058">
    <property type="entry name" value="NADH-UBIQUINONE OXIDOREDUCTASE CHAIN 3"/>
    <property type="match status" value="1"/>
</dbReference>
<dbReference type="OrthoDB" id="9791970at2"/>
<dbReference type="EMBL" id="MIJF01000013">
    <property type="protein sequence ID" value="OEF99827.1"/>
    <property type="molecule type" value="Genomic_DNA"/>
</dbReference>
<comment type="function">
    <text evidence="7">NDH-1 shuttles electrons from NADH, via FMN and iron-sulfur (Fe-S) centers, to quinones in the respiratory chain. The immediate electron acceptor for the enzyme in this species is believed to be a menaquinone. Couples the redox reaction to proton translocation (for every two electrons transferred, four hydrogen ions are translocated across the cytoplasmic membrane), and thus conserves the redox energy in a proton gradient.</text>
</comment>
<dbReference type="NCBIfam" id="NF005839">
    <property type="entry name" value="PRK07756.1"/>
    <property type="match status" value="1"/>
</dbReference>
<dbReference type="GO" id="GO:0030964">
    <property type="term" value="C:NADH dehydrogenase complex"/>
    <property type="evidence" value="ECO:0007669"/>
    <property type="project" value="TreeGrafter"/>
</dbReference>
<comment type="similarity">
    <text evidence="2 7 8">Belongs to the complex I subunit 3 family.</text>
</comment>
<evidence type="ECO:0000313" key="10">
    <source>
        <dbReference type="Proteomes" id="UP000243739"/>
    </source>
</evidence>
<dbReference type="RefSeq" id="WP_069656314.1">
    <property type="nucleotide sequence ID" value="NZ_MIJF01000013.1"/>
</dbReference>
<keyword evidence="7 8" id="KW-0520">NAD</keyword>
<keyword evidence="9" id="KW-0830">Ubiquinone</keyword>
<feature type="transmembrane region" description="Helical" evidence="7">
    <location>
        <begin position="65"/>
        <end position="85"/>
    </location>
</feature>
<evidence type="ECO:0000256" key="2">
    <source>
        <dbReference type="ARBA" id="ARBA00008472"/>
    </source>
</evidence>
<dbReference type="GO" id="GO:0005886">
    <property type="term" value="C:plasma membrane"/>
    <property type="evidence" value="ECO:0007669"/>
    <property type="project" value="UniProtKB-SubCell"/>
</dbReference>
<comment type="subunit">
    <text evidence="7">NDH-1 is composed of 14 different subunits. Subunits NuoA, H, J, K, L, M, N constitute the membrane sector of the complex.</text>
</comment>
<dbReference type="Proteomes" id="UP000243739">
    <property type="component" value="Unassembled WGS sequence"/>
</dbReference>
<comment type="subcellular location">
    <subcellularLocation>
        <location evidence="7 8">Cell membrane</location>
        <topology evidence="7 8">Multi-pass membrane protein</topology>
    </subcellularLocation>
    <subcellularLocation>
        <location evidence="1">Membrane</location>
        <topology evidence="1">Multi-pass membrane protein</topology>
    </subcellularLocation>
</comment>
<keyword evidence="7 8" id="KW-0874">Quinone</keyword>
<dbReference type="STRING" id="337097.BHF71_01230"/>
<dbReference type="GO" id="GO:0008137">
    <property type="term" value="F:NADH dehydrogenase (ubiquinone) activity"/>
    <property type="evidence" value="ECO:0007669"/>
    <property type="project" value="InterPro"/>
</dbReference>
<comment type="caution">
    <text evidence="9">The sequence shown here is derived from an EMBL/GenBank/DDBJ whole genome shotgun (WGS) entry which is preliminary data.</text>
</comment>
<accession>A0A1D2YW07</accession>
<organism evidence="9 10">
    <name type="scientific">Vulcanibacillus modesticaldus</name>
    <dbReference type="NCBI Taxonomy" id="337097"/>
    <lineage>
        <taxon>Bacteria</taxon>
        <taxon>Bacillati</taxon>
        <taxon>Bacillota</taxon>
        <taxon>Bacilli</taxon>
        <taxon>Bacillales</taxon>
        <taxon>Bacillaceae</taxon>
        <taxon>Vulcanibacillus</taxon>
    </lineage>
</organism>
<gene>
    <name evidence="7" type="primary">nuoA</name>
    <name evidence="9" type="ORF">BHF71_01230</name>
</gene>
<keyword evidence="7" id="KW-1003">Cell membrane</keyword>
<keyword evidence="5 7" id="KW-1133">Transmembrane helix</keyword>
<dbReference type="Gene3D" id="1.20.58.1610">
    <property type="entry name" value="NADH:ubiquinone/plastoquinone oxidoreductase, chain 3"/>
    <property type="match status" value="1"/>
</dbReference>
<evidence type="ECO:0000256" key="5">
    <source>
        <dbReference type="ARBA" id="ARBA00022989"/>
    </source>
</evidence>
<keyword evidence="7" id="KW-1278">Translocase</keyword>